<proteinExistence type="predicted"/>
<dbReference type="EMBL" id="JACCBU010000001">
    <property type="protein sequence ID" value="NYE74677.1"/>
    <property type="molecule type" value="Genomic_DNA"/>
</dbReference>
<gene>
    <name evidence="2" type="ORF">BKA15_006006</name>
</gene>
<dbReference type="AlphaFoldDB" id="A0A7Y9IDG0"/>
<evidence type="ECO:0000313" key="3">
    <source>
        <dbReference type="Proteomes" id="UP000569914"/>
    </source>
</evidence>
<feature type="signal peptide" evidence="1">
    <location>
        <begin position="1"/>
        <end position="22"/>
    </location>
</feature>
<dbReference type="PROSITE" id="PS51257">
    <property type="entry name" value="PROKAR_LIPOPROTEIN"/>
    <property type="match status" value="1"/>
</dbReference>
<accession>A0A7Y9IDG0</accession>
<evidence type="ECO:0000313" key="2">
    <source>
        <dbReference type="EMBL" id="NYE74677.1"/>
    </source>
</evidence>
<name>A0A7Y9IDG0_9ACTN</name>
<reference evidence="2 3" key="1">
    <citation type="submission" date="2020-07" db="EMBL/GenBank/DDBJ databases">
        <title>Sequencing the genomes of 1000 actinobacteria strains.</title>
        <authorList>
            <person name="Klenk H.-P."/>
        </authorList>
    </citation>
    <scope>NUCLEOTIDE SEQUENCE [LARGE SCALE GENOMIC DNA]</scope>
    <source>
        <strain evidence="2 3">DSM 22083</strain>
    </source>
</reference>
<keyword evidence="3" id="KW-1185">Reference proteome</keyword>
<feature type="chain" id="PRO_5039182455" evidence="1">
    <location>
        <begin position="23"/>
        <end position="464"/>
    </location>
</feature>
<sequence>MRRVKDAGVVVLAAVLSSLLVACGTTVRVDGAKVDSNVPYLSVLEQAWRDGSASDKYAQLAKETHCWLLRDPSTEALQPRALCGPIRHLSDEGAPGVFDELRFEPKLEGDGQVSVDASTISVGQTGIEPPGGVELYRPDGKAPLAADQVPMPEAPRADRGVVALGDDELLAGGGVPAKNNVIYTPSEDVKVVKFGRVPRLQGGGDAPYYDPAENEEFLAITVEIDRQDGGDETIESSRSYSVRVDGKIKSITENVRDASQATIVASVPIGKDAELIAGVAGLDQTISFRTGERTSKTAAGWYREKSEFDLNKSFDDRVKVGQFECRHRVTFVGMEISAYDRLEGWAPDGQMWVYLDWVDRLTETEPQVTQAGLYQYKDAKIAATGSVAVTVDGRAAGKVVKGEPASEGWNIREGRVLLQVPDSAKEIEITYGPKGTFQARSYTDPSPRNGSFSFTPITFGLSLS</sequence>
<evidence type="ECO:0000256" key="1">
    <source>
        <dbReference type="SAM" id="SignalP"/>
    </source>
</evidence>
<dbReference type="RefSeq" id="WP_179757161.1">
    <property type="nucleotide sequence ID" value="NZ_JACCBU010000001.1"/>
</dbReference>
<organism evidence="2 3">
    <name type="scientific">Microlunatus parietis</name>
    <dbReference type="NCBI Taxonomy" id="682979"/>
    <lineage>
        <taxon>Bacteria</taxon>
        <taxon>Bacillati</taxon>
        <taxon>Actinomycetota</taxon>
        <taxon>Actinomycetes</taxon>
        <taxon>Propionibacteriales</taxon>
        <taxon>Propionibacteriaceae</taxon>
        <taxon>Microlunatus</taxon>
    </lineage>
</organism>
<keyword evidence="1" id="KW-0732">Signal</keyword>
<comment type="caution">
    <text evidence="2">The sequence shown here is derived from an EMBL/GenBank/DDBJ whole genome shotgun (WGS) entry which is preliminary data.</text>
</comment>
<dbReference type="Proteomes" id="UP000569914">
    <property type="component" value="Unassembled WGS sequence"/>
</dbReference>
<protein>
    <submittedName>
        <fullName evidence="2">Uncharacterized protein</fullName>
    </submittedName>
</protein>